<organism evidence="2 3">
    <name type="scientific">Asticcacaulis excentricus</name>
    <dbReference type="NCBI Taxonomy" id="78587"/>
    <lineage>
        <taxon>Bacteria</taxon>
        <taxon>Pseudomonadati</taxon>
        <taxon>Pseudomonadota</taxon>
        <taxon>Alphaproteobacteria</taxon>
        <taxon>Caulobacterales</taxon>
        <taxon>Caulobacteraceae</taxon>
        <taxon>Asticcacaulis</taxon>
    </lineage>
</organism>
<keyword evidence="1" id="KW-0732">Signal</keyword>
<reference evidence="3" key="2">
    <citation type="journal article" date="2017" name="Plant Physiol. Biochem.">
        <title>Differential oxidative and antioxidative response of duckweed Lemna minor toward plant growth promoting/inhibiting bacteria.</title>
        <authorList>
            <person name="Ishizawa H."/>
            <person name="Kuroda M."/>
            <person name="Morikawa M."/>
            <person name="Ike M."/>
        </authorList>
    </citation>
    <scope>NUCLEOTIDE SEQUENCE [LARGE SCALE GENOMIC DNA]</scope>
    <source>
        <strain evidence="3">M6</strain>
    </source>
</reference>
<evidence type="ECO:0008006" key="4">
    <source>
        <dbReference type="Google" id="ProtNLM"/>
    </source>
</evidence>
<dbReference type="Proteomes" id="UP000278756">
    <property type="component" value="Chromosome 1"/>
</dbReference>
<reference evidence="3" key="1">
    <citation type="journal article" date="2017" name="Biotechnol. Biofuels">
        <title>Evaluation of environmental bacterial communities as a factor affecting the growth of duckweed Lemna minor.</title>
        <authorList>
            <person name="Ishizawa H."/>
            <person name="Kuroda M."/>
            <person name="Morikawa M."/>
            <person name="Ike M."/>
        </authorList>
    </citation>
    <scope>NUCLEOTIDE SEQUENCE [LARGE SCALE GENOMIC DNA]</scope>
    <source>
        <strain evidence="3">M6</strain>
    </source>
</reference>
<dbReference type="EMBL" id="AP018827">
    <property type="protein sequence ID" value="BBF79598.1"/>
    <property type="molecule type" value="Genomic_DNA"/>
</dbReference>
<accession>A0A3G9G5U7</accession>
<dbReference type="AlphaFoldDB" id="A0A3G9G5U7"/>
<evidence type="ECO:0000313" key="3">
    <source>
        <dbReference type="Proteomes" id="UP000278756"/>
    </source>
</evidence>
<sequence length="65" mass="6771">MKPLLCLMALSLPLIAAVPATAAPAACRAEALAAVRQTAAYRHGSVREKQALLRSQSLRACAVKA</sequence>
<gene>
    <name evidence="2" type="ORF">EM6_0167</name>
</gene>
<protein>
    <recommendedName>
        <fullName evidence="4">Secreted protein</fullName>
    </recommendedName>
</protein>
<dbReference type="RefSeq" id="WP_126419589.1">
    <property type="nucleotide sequence ID" value="NZ_AP018827.1"/>
</dbReference>
<feature type="chain" id="PRO_5018322194" description="Secreted protein" evidence="1">
    <location>
        <begin position="23"/>
        <end position="65"/>
    </location>
</feature>
<dbReference type="OrthoDB" id="10006033at2"/>
<evidence type="ECO:0000256" key="1">
    <source>
        <dbReference type="SAM" id="SignalP"/>
    </source>
</evidence>
<name>A0A3G9G5U7_9CAUL</name>
<proteinExistence type="predicted"/>
<evidence type="ECO:0000313" key="2">
    <source>
        <dbReference type="EMBL" id="BBF79598.1"/>
    </source>
</evidence>
<feature type="signal peptide" evidence="1">
    <location>
        <begin position="1"/>
        <end position="22"/>
    </location>
</feature>